<evidence type="ECO:0000256" key="1">
    <source>
        <dbReference type="SAM" id="MobiDB-lite"/>
    </source>
</evidence>
<protein>
    <submittedName>
        <fullName evidence="2">Uncharacterized protein</fullName>
    </submittedName>
</protein>
<proteinExistence type="predicted"/>
<feature type="region of interest" description="Disordered" evidence="1">
    <location>
        <begin position="1"/>
        <end position="26"/>
    </location>
</feature>
<feature type="compositionally biased region" description="Basic and acidic residues" evidence="1">
    <location>
        <begin position="1"/>
        <end position="10"/>
    </location>
</feature>
<dbReference type="EMBL" id="GBXM01033234">
    <property type="protein sequence ID" value="JAH75343.1"/>
    <property type="molecule type" value="Transcribed_RNA"/>
</dbReference>
<accession>A0A0E9VDS5</accession>
<evidence type="ECO:0000313" key="2">
    <source>
        <dbReference type="EMBL" id="JAH75343.1"/>
    </source>
</evidence>
<name>A0A0E9VDS5_ANGAN</name>
<organism evidence="2">
    <name type="scientific">Anguilla anguilla</name>
    <name type="common">European freshwater eel</name>
    <name type="synonym">Muraena anguilla</name>
    <dbReference type="NCBI Taxonomy" id="7936"/>
    <lineage>
        <taxon>Eukaryota</taxon>
        <taxon>Metazoa</taxon>
        <taxon>Chordata</taxon>
        <taxon>Craniata</taxon>
        <taxon>Vertebrata</taxon>
        <taxon>Euteleostomi</taxon>
        <taxon>Actinopterygii</taxon>
        <taxon>Neopterygii</taxon>
        <taxon>Teleostei</taxon>
        <taxon>Anguilliformes</taxon>
        <taxon>Anguillidae</taxon>
        <taxon>Anguilla</taxon>
    </lineage>
</organism>
<feature type="compositionally biased region" description="Basic residues" evidence="1">
    <location>
        <begin position="17"/>
        <end position="26"/>
    </location>
</feature>
<sequence>MHRSVHEKCHSTLHNAGMRHRGISWA</sequence>
<reference evidence="2" key="1">
    <citation type="submission" date="2014-11" db="EMBL/GenBank/DDBJ databases">
        <authorList>
            <person name="Amaro Gonzalez C."/>
        </authorList>
    </citation>
    <scope>NUCLEOTIDE SEQUENCE</scope>
</reference>
<dbReference type="AlphaFoldDB" id="A0A0E9VDS5"/>
<reference evidence="2" key="2">
    <citation type="journal article" date="2015" name="Fish Shellfish Immunol.">
        <title>Early steps in the European eel (Anguilla anguilla)-Vibrio vulnificus interaction in the gills: Role of the RtxA13 toxin.</title>
        <authorList>
            <person name="Callol A."/>
            <person name="Pajuelo D."/>
            <person name="Ebbesson L."/>
            <person name="Teles M."/>
            <person name="MacKenzie S."/>
            <person name="Amaro C."/>
        </authorList>
    </citation>
    <scope>NUCLEOTIDE SEQUENCE</scope>
</reference>